<dbReference type="EMBL" id="CAJJDP010000005">
    <property type="protein sequence ID" value="CAD8135346.1"/>
    <property type="molecule type" value="Genomic_DNA"/>
</dbReference>
<protein>
    <submittedName>
        <fullName evidence="1">Uncharacterized protein</fullName>
    </submittedName>
</protein>
<name>A0A8S1S558_PAROT</name>
<evidence type="ECO:0000313" key="1">
    <source>
        <dbReference type="EMBL" id="CAD8135346.1"/>
    </source>
</evidence>
<evidence type="ECO:0000313" key="2">
    <source>
        <dbReference type="Proteomes" id="UP000683925"/>
    </source>
</evidence>
<dbReference type="AlphaFoldDB" id="A0A8S1S558"/>
<keyword evidence="2" id="KW-1185">Reference proteome</keyword>
<gene>
    <name evidence="1" type="ORF">POCTA_138.1.T0060342</name>
</gene>
<proteinExistence type="predicted"/>
<accession>A0A8S1S558</accession>
<reference evidence="1" key="1">
    <citation type="submission" date="2021-01" db="EMBL/GenBank/DDBJ databases">
        <authorList>
            <consortium name="Genoscope - CEA"/>
            <person name="William W."/>
        </authorList>
    </citation>
    <scope>NUCLEOTIDE SEQUENCE</scope>
</reference>
<sequence>MLCSFQEESMPQAVDDATKVVKEALVEPAAANVKKLEEDHHDALPLLHKLHLLLKQLQYQKQSQQRSLNNQKKILIEHLYVSCNQYILSLQYFIDDSKPFINNFNDFSSFAYQLIVLSDQKQKSITSIYLICAKPLLLSLYYEFFNNNYLRTNIQTMG</sequence>
<comment type="caution">
    <text evidence="1">The sequence shown here is derived from an EMBL/GenBank/DDBJ whole genome shotgun (WGS) entry which is preliminary data.</text>
</comment>
<organism evidence="1 2">
    <name type="scientific">Paramecium octaurelia</name>
    <dbReference type="NCBI Taxonomy" id="43137"/>
    <lineage>
        <taxon>Eukaryota</taxon>
        <taxon>Sar</taxon>
        <taxon>Alveolata</taxon>
        <taxon>Ciliophora</taxon>
        <taxon>Intramacronucleata</taxon>
        <taxon>Oligohymenophorea</taxon>
        <taxon>Peniculida</taxon>
        <taxon>Parameciidae</taxon>
        <taxon>Paramecium</taxon>
    </lineage>
</organism>
<dbReference type="Proteomes" id="UP000683925">
    <property type="component" value="Unassembled WGS sequence"/>
</dbReference>